<dbReference type="InterPro" id="IPR009297">
    <property type="entry name" value="DUF952"/>
</dbReference>
<protein>
    <recommendedName>
        <fullName evidence="3">DUF952 domain-containing protein</fullName>
    </recommendedName>
</protein>
<dbReference type="Pfam" id="PF06108">
    <property type="entry name" value="DUF952"/>
    <property type="match status" value="1"/>
</dbReference>
<dbReference type="AlphaFoldDB" id="D9X1B0"/>
<sequence length="149" mass="15819">MAIRGGGPSPHWDSNSPRPGGYNGTMIYHVVPRTVWSAWNAAPDQAYAPASLAEEGFVHCSPDEPATLAVVNAFYRDAPRPLLVLALDEARLTARVAWEAAAPAPPPGVSGDVLFPHVFGPLDRDAVDHVLEVRWDEEGRATGLSGTAG</sequence>
<dbReference type="PANTHER" id="PTHR34129">
    <property type="entry name" value="BLR1139 PROTEIN"/>
    <property type="match status" value="1"/>
</dbReference>
<reference evidence="2" key="1">
    <citation type="submission" date="2009-02" db="EMBL/GenBank/DDBJ databases">
        <title>Annotation of Streptomyces viridochromogenes strain DSM 40736.</title>
        <authorList>
            <consortium name="The Broad Institute Genome Sequencing Platform"/>
            <consortium name="Broad Institute Microbial Sequencing Center"/>
            <person name="Fischbach M."/>
            <person name="Godfrey P."/>
            <person name="Ward D."/>
            <person name="Young S."/>
            <person name="Zeng Q."/>
            <person name="Koehrsen M."/>
            <person name="Alvarado L."/>
            <person name="Berlin A.M."/>
            <person name="Bochicchio J."/>
            <person name="Borenstein D."/>
            <person name="Chapman S.B."/>
            <person name="Chen Z."/>
            <person name="Engels R."/>
            <person name="Freedman E."/>
            <person name="Gellesch M."/>
            <person name="Goldberg J."/>
            <person name="Griggs A."/>
            <person name="Gujja S."/>
            <person name="Heilman E.R."/>
            <person name="Heiman D.I."/>
            <person name="Hepburn T.A."/>
            <person name="Howarth C."/>
            <person name="Jen D."/>
            <person name="Larson L."/>
            <person name="Lewis B."/>
            <person name="Mehta T."/>
            <person name="Park D."/>
            <person name="Pearson M."/>
            <person name="Richards J."/>
            <person name="Roberts A."/>
            <person name="Saif S."/>
            <person name="Shea T.D."/>
            <person name="Shenoy N."/>
            <person name="Sisk P."/>
            <person name="Stolte C."/>
            <person name="Sykes S.N."/>
            <person name="Thomson T."/>
            <person name="Walk T."/>
            <person name="White J."/>
            <person name="Yandava C."/>
            <person name="Straight P."/>
            <person name="Clardy J."/>
            <person name="Hung D."/>
            <person name="Kolter R."/>
            <person name="Mekalanos J."/>
            <person name="Walker S."/>
            <person name="Walsh C.T."/>
            <person name="Wieland-Brown L.C."/>
            <person name="Haas B."/>
            <person name="Nusbaum C."/>
            <person name="Birren B."/>
        </authorList>
    </citation>
    <scope>NUCLEOTIDE SEQUENCE [LARGE SCALE GENOMIC DNA]</scope>
    <source>
        <strain evidence="2">DSM 40736 / JCM 4977 / BCRC 1201 / Tue 494</strain>
    </source>
</reference>
<keyword evidence="2" id="KW-1185">Reference proteome</keyword>
<evidence type="ECO:0000313" key="1">
    <source>
        <dbReference type="EMBL" id="EFL33548.1"/>
    </source>
</evidence>
<evidence type="ECO:0000313" key="2">
    <source>
        <dbReference type="Proteomes" id="UP000004184"/>
    </source>
</evidence>
<dbReference type="eggNOG" id="COG3502">
    <property type="taxonomic scope" value="Bacteria"/>
</dbReference>
<evidence type="ECO:0008006" key="3">
    <source>
        <dbReference type="Google" id="ProtNLM"/>
    </source>
</evidence>
<dbReference type="SUPFAM" id="SSF56399">
    <property type="entry name" value="ADP-ribosylation"/>
    <property type="match status" value="1"/>
</dbReference>
<organism evidence="1 2">
    <name type="scientific">Streptomyces viridochromogenes (strain DSM 40736 / JCM 4977 / BCRC 1201 / Tue 494)</name>
    <dbReference type="NCBI Taxonomy" id="591159"/>
    <lineage>
        <taxon>Bacteria</taxon>
        <taxon>Bacillati</taxon>
        <taxon>Actinomycetota</taxon>
        <taxon>Actinomycetes</taxon>
        <taxon>Kitasatosporales</taxon>
        <taxon>Streptomycetaceae</taxon>
        <taxon>Streptomyces</taxon>
    </lineage>
</organism>
<proteinExistence type="predicted"/>
<dbReference type="STRING" id="591159.SSQG_04066"/>
<dbReference type="Proteomes" id="UP000004184">
    <property type="component" value="Unassembled WGS sequence"/>
</dbReference>
<name>D9X1B0_STRVT</name>
<dbReference type="PANTHER" id="PTHR34129:SF1">
    <property type="entry name" value="DUF952 DOMAIN-CONTAINING PROTEIN"/>
    <property type="match status" value="1"/>
</dbReference>
<dbReference type="HOGENOM" id="CLU_129452_1_0_11"/>
<dbReference type="Gene3D" id="3.20.170.20">
    <property type="entry name" value="Protein of unknown function DUF952"/>
    <property type="match status" value="1"/>
</dbReference>
<gene>
    <name evidence="1" type="ORF">SSQG_04066</name>
</gene>
<accession>D9X1B0</accession>
<dbReference type="EMBL" id="GG657757">
    <property type="protein sequence ID" value="EFL33548.1"/>
    <property type="molecule type" value="Genomic_DNA"/>
</dbReference>